<dbReference type="InterPro" id="IPR008875">
    <property type="entry name" value="TraX"/>
</dbReference>
<feature type="transmembrane region" description="Helical" evidence="2">
    <location>
        <begin position="224"/>
        <end position="246"/>
    </location>
</feature>
<evidence type="ECO:0000256" key="2">
    <source>
        <dbReference type="SAM" id="Phobius"/>
    </source>
</evidence>
<proteinExistence type="predicted"/>
<keyword evidence="4" id="KW-1185">Reference proteome</keyword>
<feature type="region of interest" description="Disordered" evidence="1">
    <location>
        <begin position="1"/>
        <end position="31"/>
    </location>
</feature>
<name>A0ABY9Z0E7_9GAMM</name>
<evidence type="ECO:0000256" key="1">
    <source>
        <dbReference type="SAM" id="MobiDB-lite"/>
    </source>
</evidence>
<dbReference type="Pfam" id="PF05857">
    <property type="entry name" value="TraX"/>
    <property type="match status" value="1"/>
</dbReference>
<dbReference type="RefSeq" id="WP_311883979.1">
    <property type="nucleotide sequence ID" value="NZ_CP119391.1"/>
</dbReference>
<feature type="transmembrane region" description="Helical" evidence="2">
    <location>
        <begin position="149"/>
        <end position="167"/>
    </location>
</feature>
<dbReference type="Proteomes" id="UP001301869">
    <property type="component" value="Chromosome"/>
</dbReference>
<gene>
    <name evidence="3" type="ORF">P1P91_01305</name>
</gene>
<evidence type="ECO:0000313" key="3">
    <source>
        <dbReference type="EMBL" id="WNK20352.1"/>
    </source>
</evidence>
<feature type="transmembrane region" description="Helical" evidence="2">
    <location>
        <begin position="173"/>
        <end position="192"/>
    </location>
</feature>
<keyword evidence="2" id="KW-0812">Transmembrane</keyword>
<dbReference type="EMBL" id="CP119391">
    <property type="protein sequence ID" value="WNK20352.1"/>
    <property type="molecule type" value="Genomic_DNA"/>
</dbReference>
<keyword evidence="2" id="KW-1133">Transmembrane helix</keyword>
<reference evidence="3 4" key="1">
    <citation type="submission" date="2023-03" db="EMBL/GenBank/DDBJ databases">
        <title>Halomonas sp. nov., isolated from Korean tranditional fermented seafood 'Jeotgal'.</title>
        <authorList>
            <person name="Kim B."/>
            <person name="Shin N.-R."/>
        </authorList>
    </citation>
    <scope>NUCLEOTIDE SEQUENCE [LARGE SCALE GENOMIC DNA]</scope>
    <source>
        <strain evidence="3 4">SG2L-4</strain>
    </source>
</reference>
<feature type="transmembrane region" description="Helical" evidence="2">
    <location>
        <begin position="258"/>
        <end position="277"/>
    </location>
</feature>
<feature type="compositionally biased region" description="Low complexity" evidence="1">
    <location>
        <begin position="14"/>
        <end position="31"/>
    </location>
</feature>
<organism evidence="3 4">
    <name type="scientific">Halomonas piscis</name>
    <dbReference type="NCBI Taxonomy" id="3031727"/>
    <lineage>
        <taxon>Bacteria</taxon>
        <taxon>Pseudomonadati</taxon>
        <taxon>Pseudomonadota</taxon>
        <taxon>Gammaproteobacteria</taxon>
        <taxon>Oceanospirillales</taxon>
        <taxon>Halomonadaceae</taxon>
        <taxon>Halomonas</taxon>
    </lineage>
</organism>
<feature type="transmembrane region" description="Helical" evidence="2">
    <location>
        <begin position="199"/>
        <end position="218"/>
    </location>
</feature>
<feature type="transmembrane region" description="Helical" evidence="2">
    <location>
        <begin position="117"/>
        <end position="137"/>
    </location>
</feature>
<sequence length="283" mass="30320">MSSTAPSPQPSPPASSVTSPSASAAPARPSSDWASWGQWLALITMTLDHVARYVATGSWGLGWVDSTVGRIAFPLFAGMVAWHGLFNTRNPVRYARRVMVIGVVAQLPYQLMPREALVQFNICFTLGLGLLAGAWLTRLPRRWQQDSAVAGRLALEAVLVAVAWYLIGPWVEYSHLGLLLVPFFMLAIGPLFRAGPALASRLGAVAACLPLLAVAGMMNSSDTAKSFTVVTTLCVLLLAAGACALIPKSPWLMPRRVWLAWYPGHFAVIALFLLAVGQADIGL</sequence>
<accession>A0ABY9Z0E7</accession>
<evidence type="ECO:0000313" key="4">
    <source>
        <dbReference type="Proteomes" id="UP001301869"/>
    </source>
</evidence>
<keyword evidence="2" id="KW-0472">Membrane</keyword>
<protein>
    <submittedName>
        <fullName evidence="3">TraX family protein</fullName>
    </submittedName>
</protein>